<feature type="region of interest" description="Disordered" evidence="11">
    <location>
        <begin position="523"/>
        <end position="547"/>
    </location>
</feature>
<protein>
    <recommendedName>
        <fullName evidence="2">non-specific serine/threonine protein kinase</fullName>
        <ecNumber evidence="2">2.7.11.1</ecNumber>
    </recommendedName>
</protein>
<dbReference type="EMBL" id="RXIC02000006">
    <property type="protein sequence ID" value="KAB1228220.1"/>
    <property type="molecule type" value="Genomic_DNA"/>
</dbReference>
<evidence type="ECO:0000256" key="2">
    <source>
        <dbReference type="ARBA" id="ARBA00012513"/>
    </source>
</evidence>
<evidence type="ECO:0000256" key="10">
    <source>
        <dbReference type="PROSITE-ProRule" id="PRU10141"/>
    </source>
</evidence>
<dbReference type="FunFam" id="3.30.200.20:FF:000108">
    <property type="entry name" value="Serine/threonine-protein kinase Nek2"/>
    <property type="match status" value="1"/>
</dbReference>
<dbReference type="InterPro" id="IPR017441">
    <property type="entry name" value="Protein_kinase_ATP_BS"/>
</dbReference>
<accession>A0A6A1X0B9</accession>
<sequence length="610" mass="68165">MEQYEILEQIGKGAFGAALLVRHKHEKKKYVLKKIRLARQTDRSRRSAHQEMELISKLRNPFIVEYKDSWVEKGCYVCIIIGYCEGGDMAEAIKKANGALFSEEKLCKWLVQLLMALEYLHMNHILHRDVKCSNIFLTKDQDIRLGDFGLAKMLTSDDLASSVVGTPSYMCPELLADIPYGSKSDIWSLGCCIYEMSAHKAAFKAFDIQALINKINKSIVSPLPTKYSGAFRSLVKSMLRKNPELRPSAAELLGHPHLQPYVLKVHLKINSPRRNSLPVFWPEPTYMKKTRFSEPKDVPLAKYMRKRPSFSNDRTLNPSISGAEQDSVCSTQEIHDNPSCLNERLQELSVGGIHEEKAISKTILTTDVAKSLKRIPAKASGPPKRSESFPASCSPRKSVTRTRRASLPLTTRGASHQSPCRPNIGILHHLKSPDVSVNSPRIDRIAEFPLASYEDPFFCIGKTSSPLAQGSSGSPPYIDHSITKDRCTVLTDRASAKASSPDAWQGINPSMFRAYGQERSDECSELNATAGASSRNSSDSRGRRFDTSSFQQRAEALEGLLEFSARLLQQERYDELGVLLKPFGPGKVSPRETAIWLSKSFKENTPKEEG</sequence>
<keyword evidence="7 10" id="KW-0067">ATP-binding</keyword>
<dbReference type="Proteomes" id="UP000516437">
    <property type="component" value="Unassembled WGS sequence"/>
</dbReference>
<feature type="domain" description="Protein kinase" evidence="12">
    <location>
        <begin position="4"/>
        <end position="258"/>
    </location>
</feature>
<dbReference type="PANTHER" id="PTHR43671">
    <property type="entry name" value="SERINE/THREONINE-PROTEIN KINASE NEK"/>
    <property type="match status" value="1"/>
</dbReference>
<keyword evidence="5 10" id="KW-0547">Nucleotide-binding</keyword>
<name>A0A6A1X0B9_9ROSI</name>
<dbReference type="InterPro" id="IPR008271">
    <property type="entry name" value="Ser/Thr_kinase_AS"/>
</dbReference>
<dbReference type="InterPro" id="IPR050660">
    <property type="entry name" value="NEK_Ser/Thr_kinase"/>
</dbReference>
<evidence type="ECO:0000313" key="13">
    <source>
        <dbReference type="EMBL" id="KAB1228220.1"/>
    </source>
</evidence>
<feature type="binding site" evidence="10">
    <location>
        <position position="33"/>
    </location>
    <ligand>
        <name>ATP</name>
        <dbReference type="ChEBI" id="CHEBI:30616"/>
    </ligand>
</feature>
<evidence type="ECO:0000256" key="8">
    <source>
        <dbReference type="ARBA" id="ARBA00047899"/>
    </source>
</evidence>
<comment type="caution">
    <text evidence="13">The sequence shown here is derived from an EMBL/GenBank/DDBJ whole genome shotgun (WGS) entry which is preliminary data.</text>
</comment>
<dbReference type="SUPFAM" id="SSF56112">
    <property type="entry name" value="Protein kinase-like (PK-like)"/>
    <property type="match status" value="1"/>
</dbReference>
<comment type="catalytic activity">
    <reaction evidence="9">
        <text>L-seryl-[protein] + ATP = O-phospho-L-seryl-[protein] + ADP + H(+)</text>
        <dbReference type="Rhea" id="RHEA:17989"/>
        <dbReference type="Rhea" id="RHEA-COMP:9863"/>
        <dbReference type="Rhea" id="RHEA-COMP:11604"/>
        <dbReference type="ChEBI" id="CHEBI:15378"/>
        <dbReference type="ChEBI" id="CHEBI:29999"/>
        <dbReference type="ChEBI" id="CHEBI:30616"/>
        <dbReference type="ChEBI" id="CHEBI:83421"/>
        <dbReference type="ChEBI" id="CHEBI:456216"/>
        <dbReference type="EC" id="2.7.11.1"/>
    </reaction>
</comment>
<dbReference type="InterPro" id="IPR000719">
    <property type="entry name" value="Prot_kinase_dom"/>
</dbReference>
<evidence type="ECO:0000313" key="14">
    <source>
        <dbReference type="Proteomes" id="UP000516437"/>
    </source>
</evidence>
<evidence type="ECO:0000256" key="6">
    <source>
        <dbReference type="ARBA" id="ARBA00022777"/>
    </source>
</evidence>
<dbReference type="Gene3D" id="3.30.200.20">
    <property type="entry name" value="Phosphorylase Kinase, domain 1"/>
    <property type="match status" value="1"/>
</dbReference>
<keyword evidence="14" id="KW-1185">Reference proteome</keyword>
<dbReference type="InterPro" id="IPR011009">
    <property type="entry name" value="Kinase-like_dom_sf"/>
</dbReference>
<evidence type="ECO:0000256" key="7">
    <source>
        <dbReference type="ARBA" id="ARBA00022840"/>
    </source>
</evidence>
<keyword evidence="3" id="KW-0723">Serine/threonine-protein kinase</keyword>
<dbReference type="PROSITE" id="PS50011">
    <property type="entry name" value="PROTEIN_KINASE_DOM"/>
    <property type="match status" value="1"/>
</dbReference>
<feature type="region of interest" description="Disordered" evidence="11">
    <location>
        <begin position="309"/>
        <end position="328"/>
    </location>
</feature>
<keyword evidence="4" id="KW-0808">Transferase</keyword>
<keyword evidence="6 13" id="KW-0418">Kinase</keyword>
<dbReference type="Pfam" id="PF00069">
    <property type="entry name" value="Pkinase"/>
    <property type="match status" value="1"/>
</dbReference>
<evidence type="ECO:0000256" key="5">
    <source>
        <dbReference type="ARBA" id="ARBA00022741"/>
    </source>
</evidence>
<feature type="compositionally biased region" description="Polar residues" evidence="11">
    <location>
        <begin position="408"/>
        <end position="420"/>
    </location>
</feature>
<dbReference type="Gene3D" id="1.10.510.10">
    <property type="entry name" value="Transferase(Phosphotransferase) domain 1"/>
    <property type="match status" value="1"/>
</dbReference>
<dbReference type="PANTHER" id="PTHR43671:SF66">
    <property type="entry name" value="SERINE_THREONINE-PROTEIN KINASE NEK2"/>
    <property type="match status" value="1"/>
</dbReference>
<proteinExistence type="inferred from homology"/>
<dbReference type="GO" id="GO:0004674">
    <property type="term" value="F:protein serine/threonine kinase activity"/>
    <property type="evidence" value="ECO:0007669"/>
    <property type="project" value="UniProtKB-KW"/>
</dbReference>
<dbReference type="FunFam" id="1.10.510.10:FF:000366">
    <property type="entry name" value="Serine/threonine-protein kinase Nek2"/>
    <property type="match status" value="1"/>
</dbReference>
<evidence type="ECO:0000256" key="1">
    <source>
        <dbReference type="ARBA" id="ARBA00010886"/>
    </source>
</evidence>
<dbReference type="GO" id="GO:0005524">
    <property type="term" value="F:ATP binding"/>
    <property type="evidence" value="ECO:0007669"/>
    <property type="project" value="UniProtKB-UniRule"/>
</dbReference>
<evidence type="ECO:0000259" key="12">
    <source>
        <dbReference type="PROSITE" id="PS50011"/>
    </source>
</evidence>
<evidence type="ECO:0000256" key="11">
    <source>
        <dbReference type="SAM" id="MobiDB-lite"/>
    </source>
</evidence>
<dbReference type="AlphaFoldDB" id="A0A6A1X0B9"/>
<dbReference type="SMART" id="SM00220">
    <property type="entry name" value="S_TKc"/>
    <property type="match status" value="1"/>
</dbReference>
<gene>
    <name evidence="13" type="ORF">CJ030_MR7G004990</name>
</gene>
<dbReference type="EC" id="2.7.11.1" evidence="2"/>
<dbReference type="PROSITE" id="PS00107">
    <property type="entry name" value="PROTEIN_KINASE_ATP"/>
    <property type="match status" value="1"/>
</dbReference>
<dbReference type="PROSITE" id="PS00108">
    <property type="entry name" value="PROTEIN_KINASE_ST"/>
    <property type="match status" value="1"/>
</dbReference>
<evidence type="ECO:0000256" key="4">
    <source>
        <dbReference type="ARBA" id="ARBA00022679"/>
    </source>
</evidence>
<comment type="similarity">
    <text evidence="1">Belongs to the protein kinase superfamily. NEK Ser/Thr protein kinase family. NIMA subfamily.</text>
</comment>
<comment type="catalytic activity">
    <reaction evidence="8">
        <text>L-threonyl-[protein] + ATP = O-phospho-L-threonyl-[protein] + ADP + H(+)</text>
        <dbReference type="Rhea" id="RHEA:46608"/>
        <dbReference type="Rhea" id="RHEA-COMP:11060"/>
        <dbReference type="Rhea" id="RHEA-COMP:11605"/>
        <dbReference type="ChEBI" id="CHEBI:15378"/>
        <dbReference type="ChEBI" id="CHEBI:30013"/>
        <dbReference type="ChEBI" id="CHEBI:30616"/>
        <dbReference type="ChEBI" id="CHEBI:61977"/>
        <dbReference type="ChEBI" id="CHEBI:456216"/>
        <dbReference type="EC" id="2.7.11.1"/>
    </reaction>
</comment>
<dbReference type="OrthoDB" id="248923at2759"/>
<dbReference type="CDD" id="cd08215">
    <property type="entry name" value="STKc_Nek"/>
    <property type="match status" value="1"/>
</dbReference>
<feature type="region of interest" description="Disordered" evidence="11">
    <location>
        <begin position="375"/>
        <end position="422"/>
    </location>
</feature>
<evidence type="ECO:0000256" key="9">
    <source>
        <dbReference type="ARBA" id="ARBA00048679"/>
    </source>
</evidence>
<evidence type="ECO:0000256" key="3">
    <source>
        <dbReference type="ARBA" id="ARBA00022527"/>
    </source>
</evidence>
<organism evidence="13 14">
    <name type="scientific">Morella rubra</name>
    <name type="common">Chinese bayberry</name>
    <dbReference type="NCBI Taxonomy" id="262757"/>
    <lineage>
        <taxon>Eukaryota</taxon>
        <taxon>Viridiplantae</taxon>
        <taxon>Streptophyta</taxon>
        <taxon>Embryophyta</taxon>
        <taxon>Tracheophyta</taxon>
        <taxon>Spermatophyta</taxon>
        <taxon>Magnoliopsida</taxon>
        <taxon>eudicotyledons</taxon>
        <taxon>Gunneridae</taxon>
        <taxon>Pentapetalae</taxon>
        <taxon>rosids</taxon>
        <taxon>fabids</taxon>
        <taxon>Fagales</taxon>
        <taxon>Myricaceae</taxon>
        <taxon>Morella</taxon>
    </lineage>
</organism>
<reference evidence="13 14" key="1">
    <citation type="journal article" date="2019" name="Plant Biotechnol. J.">
        <title>The red bayberry genome and genetic basis of sex determination.</title>
        <authorList>
            <person name="Jia H.M."/>
            <person name="Jia H.J."/>
            <person name="Cai Q.L."/>
            <person name="Wang Y."/>
            <person name="Zhao H.B."/>
            <person name="Yang W.F."/>
            <person name="Wang G.Y."/>
            <person name="Li Y.H."/>
            <person name="Zhan D.L."/>
            <person name="Shen Y.T."/>
            <person name="Niu Q.F."/>
            <person name="Chang L."/>
            <person name="Qiu J."/>
            <person name="Zhao L."/>
            <person name="Xie H.B."/>
            <person name="Fu W.Y."/>
            <person name="Jin J."/>
            <person name="Li X.W."/>
            <person name="Jiao Y."/>
            <person name="Zhou C.C."/>
            <person name="Tu T."/>
            <person name="Chai C.Y."/>
            <person name="Gao J.L."/>
            <person name="Fan L.J."/>
            <person name="van de Weg E."/>
            <person name="Wang J.Y."/>
            <person name="Gao Z.S."/>
        </authorList>
    </citation>
    <scope>NUCLEOTIDE SEQUENCE [LARGE SCALE GENOMIC DNA]</scope>
    <source>
        <tissue evidence="13">Leaves</tissue>
    </source>
</reference>